<dbReference type="Pfam" id="PF07715">
    <property type="entry name" value="Plug"/>
    <property type="match status" value="1"/>
</dbReference>
<evidence type="ECO:0000313" key="6">
    <source>
        <dbReference type="EMBL" id="SEM22778.1"/>
    </source>
</evidence>
<keyword evidence="1 3" id="KW-0472">Membrane</keyword>
<feature type="compositionally biased region" description="Pro residues" evidence="2">
    <location>
        <begin position="351"/>
        <end position="381"/>
    </location>
</feature>
<dbReference type="Proteomes" id="UP000198984">
    <property type="component" value="Unassembled WGS sequence"/>
</dbReference>
<dbReference type="PANTHER" id="PTHR34978">
    <property type="entry name" value="POSSIBLE SENSOR-TRANSDUCER PROTEIN BLAR"/>
    <property type="match status" value="1"/>
</dbReference>
<dbReference type="RefSeq" id="WP_089914046.1">
    <property type="nucleotide sequence ID" value="NZ_FOBB01000003.1"/>
</dbReference>
<dbReference type="PROSITE" id="PS52016">
    <property type="entry name" value="TONB_DEPENDENT_REC_3"/>
    <property type="match status" value="1"/>
</dbReference>
<organism evidence="6 7">
    <name type="scientific">Chitinophaga rupis</name>
    <dbReference type="NCBI Taxonomy" id="573321"/>
    <lineage>
        <taxon>Bacteria</taxon>
        <taxon>Pseudomonadati</taxon>
        <taxon>Bacteroidota</taxon>
        <taxon>Chitinophagia</taxon>
        <taxon>Chitinophagales</taxon>
        <taxon>Chitinophagaceae</taxon>
        <taxon>Chitinophaga</taxon>
    </lineage>
</organism>
<reference evidence="6 7" key="1">
    <citation type="submission" date="2016-10" db="EMBL/GenBank/DDBJ databases">
        <authorList>
            <person name="de Groot N.N."/>
        </authorList>
    </citation>
    <scope>NUCLEOTIDE SEQUENCE [LARGE SCALE GENOMIC DNA]</scope>
    <source>
        <strain evidence="6 7">DSM 21039</strain>
    </source>
</reference>
<name>A0A1H7WP23_9BACT</name>
<evidence type="ECO:0000259" key="4">
    <source>
        <dbReference type="Pfam" id="PF05569"/>
    </source>
</evidence>
<keyword evidence="1" id="KW-1134">Transmembrane beta strand</keyword>
<comment type="subcellular location">
    <subcellularLocation>
        <location evidence="1">Cell outer membrane</location>
        <topology evidence="1">Multi-pass membrane protein</topology>
    </subcellularLocation>
</comment>
<keyword evidence="6" id="KW-0675">Receptor</keyword>
<dbReference type="CDD" id="cd07341">
    <property type="entry name" value="M56_BlaR1_MecR1_like"/>
    <property type="match status" value="1"/>
</dbReference>
<comment type="similarity">
    <text evidence="1">Belongs to the TonB-dependent receptor family.</text>
</comment>
<feature type="transmembrane region" description="Helical" evidence="3">
    <location>
        <begin position="6"/>
        <end position="22"/>
    </location>
</feature>
<evidence type="ECO:0000256" key="3">
    <source>
        <dbReference type="SAM" id="Phobius"/>
    </source>
</evidence>
<dbReference type="InterPro" id="IPR039426">
    <property type="entry name" value="TonB-dep_rcpt-like"/>
</dbReference>
<keyword evidence="3" id="KW-1133">Transmembrane helix</keyword>
<dbReference type="STRING" id="573321.SAMN04488505_103730"/>
<dbReference type="InterPro" id="IPR052173">
    <property type="entry name" value="Beta-lactam_resp_regulator"/>
</dbReference>
<keyword evidence="1 3" id="KW-0812">Transmembrane</keyword>
<dbReference type="GO" id="GO:0009279">
    <property type="term" value="C:cell outer membrane"/>
    <property type="evidence" value="ECO:0007669"/>
    <property type="project" value="UniProtKB-SubCell"/>
</dbReference>
<evidence type="ECO:0000256" key="1">
    <source>
        <dbReference type="PROSITE-ProRule" id="PRU01360"/>
    </source>
</evidence>
<dbReference type="InterPro" id="IPR012910">
    <property type="entry name" value="Plug_dom"/>
</dbReference>
<feature type="domain" description="TonB-dependent receptor plug" evidence="5">
    <location>
        <begin position="463"/>
        <end position="569"/>
    </location>
</feature>
<proteinExistence type="inferred from homology"/>
<evidence type="ECO:0000259" key="5">
    <source>
        <dbReference type="Pfam" id="PF07715"/>
    </source>
</evidence>
<dbReference type="Pfam" id="PF05569">
    <property type="entry name" value="Peptidase_M56"/>
    <property type="match status" value="1"/>
</dbReference>
<dbReference type="PANTHER" id="PTHR34978:SF3">
    <property type="entry name" value="SLR0241 PROTEIN"/>
    <property type="match status" value="1"/>
</dbReference>
<keyword evidence="1" id="KW-0998">Cell outer membrane</keyword>
<gene>
    <name evidence="6" type="ORF">SAMN04488505_103730</name>
</gene>
<feature type="transmembrane region" description="Helical" evidence="3">
    <location>
        <begin position="29"/>
        <end position="52"/>
    </location>
</feature>
<feature type="region of interest" description="Disordered" evidence="2">
    <location>
        <begin position="314"/>
        <end position="390"/>
    </location>
</feature>
<keyword evidence="7" id="KW-1185">Reference proteome</keyword>
<protein>
    <submittedName>
        <fullName evidence="6">TonB-dependent outer membrane receptor, SusC/RagA subfamily, signature region</fullName>
    </submittedName>
</protein>
<evidence type="ECO:0000313" key="7">
    <source>
        <dbReference type="Proteomes" id="UP000198984"/>
    </source>
</evidence>
<dbReference type="Gene3D" id="2.170.130.10">
    <property type="entry name" value="TonB-dependent receptor, plug domain"/>
    <property type="match status" value="1"/>
</dbReference>
<dbReference type="OrthoDB" id="649093at2"/>
<feature type="transmembrane region" description="Helical" evidence="3">
    <location>
        <begin position="87"/>
        <end position="108"/>
    </location>
</feature>
<keyword evidence="1" id="KW-0813">Transport</keyword>
<dbReference type="SUPFAM" id="SSF56935">
    <property type="entry name" value="Porins"/>
    <property type="match status" value="1"/>
</dbReference>
<dbReference type="AlphaFoldDB" id="A0A1H7WP23"/>
<feature type="domain" description="Peptidase M56" evidence="4">
    <location>
        <begin position="74"/>
        <end position="254"/>
    </location>
</feature>
<feature type="transmembrane region" description="Helical" evidence="3">
    <location>
        <begin position="264"/>
        <end position="283"/>
    </location>
</feature>
<dbReference type="InterPro" id="IPR037066">
    <property type="entry name" value="Plug_dom_sf"/>
</dbReference>
<evidence type="ECO:0000256" key="2">
    <source>
        <dbReference type="SAM" id="MobiDB-lite"/>
    </source>
</evidence>
<dbReference type="EMBL" id="FOBB01000003">
    <property type="protein sequence ID" value="SEM22778.1"/>
    <property type="molecule type" value="Genomic_DNA"/>
</dbReference>
<accession>A0A1H7WP23</accession>
<sequence>MPALLIYLLKANIALTLFYLAYRFGLRRLTFYVLNRFFLLTGIVCSSVFPLIDVNALLQRHQQISEVVAYVPDLGALQLQPVSEFTVWHLLVYIFWVGVAVMAIRFFMQLLSLWRLHRQSQAAVIQQLPVKALQQPVNPFSFFKNIYINPSQHAPMELDAILQHEQVHVEQWHTIDVMMAELNNIFYWFNPGAWLMRTAVRENLEFITDRRMLQQGIDRKIYQYNLIKVSGIPYATAIANNFNLSHLKNRIKMMNSKRSAKYNMLRYLVLGCVVAVALLSLNYSRAAFKHAQTGDVTDTIPAAPVAPVAPDAPKLAPVAPDARVPATPGAGPLAAIVPEPRGTLAPTGPDTFPPPPPPPAPVPGRVPPPPPPQAPPPPPPPRDPDTVRPKITMCPPDFKGLWIVDGVEVDKPDITPKDIIAINVWKPEEARPRYGDKGKNGVIEITTNKGKGRSGAGVINFKRDSTSTVRVVRFKRDSVKVRSVTLTMDTAQTINKSYNYNYNTNTNAKTTISIRGLDSLKAQPLVIVNGKVKTLTALNTMPKDKITSVNVLKGESAVSIYGSAGVNGVIMVNTKDTVTIK</sequence>
<dbReference type="InterPro" id="IPR008756">
    <property type="entry name" value="Peptidase_M56"/>
</dbReference>